<dbReference type="EMBL" id="BJLP01000061">
    <property type="protein sequence ID" value="GEA82443.1"/>
    <property type="molecule type" value="Genomic_DNA"/>
</dbReference>
<reference evidence="2 3" key="1">
    <citation type="submission" date="2019-06" db="EMBL/GenBank/DDBJ databases">
        <title>Whole genome shotgun sequence of Cellulomonas uda NBRC 3747.</title>
        <authorList>
            <person name="Hosoyama A."/>
            <person name="Uohara A."/>
            <person name="Ohji S."/>
            <person name="Ichikawa N."/>
        </authorList>
    </citation>
    <scope>NUCLEOTIDE SEQUENCE [LARGE SCALE GENOMIC DNA]</scope>
    <source>
        <strain evidence="2 3">NBRC 3747</strain>
    </source>
</reference>
<name>A0A4Y3KER3_CELUD</name>
<evidence type="ECO:0000313" key="3">
    <source>
        <dbReference type="Proteomes" id="UP000315842"/>
    </source>
</evidence>
<comment type="caution">
    <text evidence="2">The sequence shown here is derived from an EMBL/GenBank/DDBJ whole genome shotgun (WGS) entry which is preliminary data.</text>
</comment>
<sequence length="400" mass="41801">MRLPLTRLSAVACTAFLLVAAAQTPDTEPTDGATPGQFDLLEAYLPEIEPSDELDGPTLVTGHVDDAEAGVPVIATAWPDPAELADLEVGDKVGVVTIAKTLTDADGNYELVADPDAVKDVVGATEETVNFDVVVPTSEDIANATAATTATLSVKKVSTPSNKVLTDVDVDIAAERPATIDEAATDTATSVRPTASCGSSLVARYDDRPMTAGTSFSTTSKVTTTFQYKKGSESSLGVGFSAKGSAGSFKANGTHKVKSSSATTYDAKKGAHGTFYKKYQDYGKFFNCVVDINGYAVIWYSVSPIGVPHGSYTAKSTSIPTAKHCTRYSGASLTIDKSKAQLWSSGVAIGDKIGIDLSAQTGWSNETRLDIKRTSGTGFLLCGTTDKPEQKSPGRLVAKP</sequence>
<evidence type="ECO:0000313" key="2">
    <source>
        <dbReference type="EMBL" id="GEA82443.1"/>
    </source>
</evidence>
<feature type="signal peptide" evidence="1">
    <location>
        <begin position="1"/>
        <end position="20"/>
    </location>
</feature>
<protein>
    <recommendedName>
        <fullName evidence="4">G5 domain-containing protein</fullName>
    </recommendedName>
</protein>
<dbReference type="AlphaFoldDB" id="A0A4Y3KER3"/>
<feature type="chain" id="PRO_5038917694" description="G5 domain-containing protein" evidence="1">
    <location>
        <begin position="21"/>
        <end position="400"/>
    </location>
</feature>
<accession>A0A4Y3KER3</accession>
<proteinExistence type="predicted"/>
<gene>
    <name evidence="2" type="ORF">CUD01_28870</name>
</gene>
<keyword evidence="1" id="KW-0732">Signal</keyword>
<organism evidence="2 3">
    <name type="scientific">Cellulomonas uda</name>
    <dbReference type="NCBI Taxonomy" id="1714"/>
    <lineage>
        <taxon>Bacteria</taxon>
        <taxon>Bacillati</taxon>
        <taxon>Actinomycetota</taxon>
        <taxon>Actinomycetes</taxon>
        <taxon>Micrococcales</taxon>
        <taxon>Cellulomonadaceae</taxon>
        <taxon>Cellulomonas</taxon>
    </lineage>
</organism>
<dbReference type="Proteomes" id="UP000315842">
    <property type="component" value="Unassembled WGS sequence"/>
</dbReference>
<evidence type="ECO:0000256" key="1">
    <source>
        <dbReference type="SAM" id="SignalP"/>
    </source>
</evidence>
<keyword evidence="3" id="KW-1185">Reference proteome</keyword>
<evidence type="ECO:0008006" key="4">
    <source>
        <dbReference type="Google" id="ProtNLM"/>
    </source>
</evidence>